<evidence type="ECO:0000256" key="4">
    <source>
        <dbReference type="SAM" id="MobiDB-lite"/>
    </source>
</evidence>
<dbReference type="PANTHER" id="PTHR12329:SF36">
    <property type="entry name" value="UBIQUITIN-LIKE DOMAIN-CONTAINING PROTEIN"/>
    <property type="match status" value="1"/>
</dbReference>
<feature type="domain" description="Ubiquitin-like" evidence="5">
    <location>
        <begin position="55"/>
        <end position="125"/>
    </location>
</feature>
<name>A0A9Q0FQD6_9ROSI</name>
<evidence type="ECO:0000313" key="6">
    <source>
        <dbReference type="EMBL" id="KAJ4835658.1"/>
    </source>
</evidence>
<feature type="region of interest" description="Disordered" evidence="4">
    <location>
        <begin position="233"/>
        <end position="303"/>
    </location>
</feature>
<accession>A0A9Q0FQD6</accession>
<dbReference type="EMBL" id="JAKUCV010004350">
    <property type="protein sequence ID" value="KAJ4835658.1"/>
    <property type="molecule type" value="Genomic_DNA"/>
</dbReference>
<dbReference type="InterPro" id="IPR039773">
    <property type="entry name" value="BAG_chaperone_regulator"/>
</dbReference>
<dbReference type="PANTHER" id="PTHR12329">
    <property type="entry name" value="BCL2-ASSOCIATED ATHANOGENE"/>
    <property type="match status" value="1"/>
</dbReference>
<dbReference type="Gene3D" id="1.20.58.120">
    <property type="entry name" value="BAG domain"/>
    <property type="match status" value="1"/>
</dbReference>
<dbReference type="Pfam" id="PF02179">
    <property type="entry name" value="BAG"/>
    <property type="match status" value="1"/>
</dbReference>
<evidence type="ECO:0000256" key="1">
    <source>
        <dbReference type="ARBA" id="ARBA00023186"/>
    </source>
</evidence>
<organism evidence="6 7">
    <name type="scientific">Turnera subulata</name>
    <dbReference type="NCBI Taxonomy" id="218843"/>
    <lineage>
        <taxon>Eukaryota</taxon>
        <taxon>Viridiplantae</taxon>
        <taxon>Streptophyta</taxon>
        <taxon>Embryophyta</taxon>
        <taxon>Tracheophyta</taxon>
        <taxon>Spermatophyta</taxon>
        <taxon>Magnoliopsida</taxon>
        <taxon>eudicotyledons</taxon>
        <taxon>Gunneridae</taxon>
        <taxon>Pentapetalae</taxon>
        <taxon>rosids</taxon>
        <taxon>fabids</taxon>
        <taxon>Malpighiales</taxon>
        <taxon>Passifloraceae</taxon>
        <taxon>Turnera</taxon>
    </lineage>
</organism>
<dbReference type="GO" id="GO:0000774">
    <property type="term" value="F:adenyl-nucleotide exchange factor activity"/>
    <property type="evidence" value="ECO:0007669"/>
    <property type="project" value="TreeGrafter"/>
</dbReference>
<dbReference type="OrthoDB" id="776628at2759"/>
<gene>
    <name evidence="6" type="ORF">Tsubulata_021707</name>
</gene>
<evidence type="ECO:0000313" key="7">
    <source>
        <dbReference type="Proteomes" id="UP001141552"/>
    </source>
</evidence>
<keyword evidence="3" id="KW-0175">Coiled coil</keyword>
<dbReference type="GO" id="GO:0005737">
    <property type="term" value="C:cytoplasm"/>
    <property type="evidence" value="ECO:0007669"/>
    <property type="project" value="TreeGrafter"/>
</dbReference>
<dbReference type="InterPro" id="IPR000626">
    <property type="entry name" value="Ubiquitin-like_dom"/>
</dbReference>
<dbReference type="InterPro" id="IPR003103">
    <property type="entry name" value="BAG_domain"/>
</dbReference>
<dbReference type="AlphaFoldDB" id="A0A9Q0FQD6"/>
<dbReference type="SUPFAM" id="SSF63491">
    <property type="entry name" value="BAG domain"/>
    <property type="match status" value="1"/>
</dbReference>
<evidence type="ECO:0000259" key="5">
    <source>
        <dbReference type="PROSITE" id="PS50053"/>
    </source>
</evidence>
<reference evidence="6" key="1">
    <citation type="submission" date="2022-02" db="EMBL/GenBank/DDBJ databases">
        <authorList>
            <person name="Henning P.M."/>
            <person name="McCubbin A.G."/>
            <person name="Shore J.S."/>
        </authorList>
    </citation>
    <scope>NUCLEOTIDE SEQUENCE</scope>
    <source>
        <strain evidence="6">F60SS</strain>
        <tissue evidence="6">Leaves</tissue>
    </source>
</reference>
<sequence>MEPTKEKVKGYFMPAKKSSLSGRENGNVDEWEVRPGGMLVQMRNSESNQNSVPVSMIRVRVKYGSLYHDIRISPQASFGDLKKMVAECTGVHHLDQKLIYKKRERDSKAFLDVARVRDGSKIVLIEDIASRERRCLEMLKLAKMEKASKLLQEISLEVDKLGEKVAALEAATSRGEKVAGLDVDNLTAILMNKLVALDGMVVVDSNLKAQKQMQERRVQGHIEVLDMLKLSKSKDSCNGGQTPLRQMENPSGQMPGRVKTQPVQSKHRDATVEKPMQQQQQQQPRPSRHTKPVVVTTQWETFD</sequence>
<feature type="coiled-coil region" evidence="3">
    <location>
        <begin position="144"/>
        <end position="171"/>
    </location>
</feature>
<dbReference type="PROSITE" id="PS50053">
    <property type="entry name" value="UBIQUITIN_2"/>
    <property type="match status" value="1"/>
</dbReference>
<dbReference type="Gene3D" id="3.10.20.90">
    <property type="entry name" value="Phosphatidylinositol 3-kinase Catalytic Subunit, Chain A, domain 1"/>
    <property type="match status" value="1"/>
</dbReference>
<keyword evidence="1" id="KW-0143">Chaperone</keyword>
<comment type="function">
    <text evidence="2">Co-chaperone that regulates diverse cellular pathways, such as programmed cell death and stress responses.</text>
</comment>
<dbReference type="InterPro" id="IPR029071">
    <property type="entry name" value="Ubiquitin-like_domsf"/>
</dbReference>
<dbReference type="Proteomes" id="UP001141552">
    <property type="component" value="Unassembled WGS sequence"/>
</dbReference>
<evidence type="ECO:0000256" key="2">
    <source>
        <dbReference type="ARBA" id="ARBA00058673"/>
    </source>
</evidence>
<dbReference type="InterPro" id="IPR036533">
    <property type="entry name" value="BAG_dom_sf"/>
</dbReference>
<proteinExistence type="predicted"/>
<evidence type="ECO:0000256" key="3">
    <source>
        <dbReference type="SAM" id="Coils"/>
    </source>
</evidence>
<dbReference type="FunFam" id="3.10.20.90:FF:000298">
    <property type="entry name" value="BAG family molecular chaperone regulator 1"/>
    <property type="match status" value="1"/>
</dbReference>
<dbReference type="GO" id="GO:0051087">
    <property type="term" value="F:protein-folding chaperone binding"/>
    <property type="evidence" value="ECO:0007669"/>
    <property type="project" value="InterPro"/>
</dbReference>
<dbReference type="SUPFAM" id="SSF54236">
    <property type="entry name" value="Ubiquitin-like"/>
    <property type="match status" value="1"/>
</dbReference>
<reference evidence="6" key="2">
    <citation type="journal article" date="2023" name="Plants (Basel)">
        <title>Annotation of the Turnera subulata (Passifloraceae) Draft Genome Reveals the S-Locus Evolved after the Divergence of Turneroideae from Passifloroideae in a Stepwise Manner.</title>
        <authorList>
            <person name="Henning P.M."/>
            <person name="Roalson E.H."/>
            <person name="Mir W."/>
            <person name="McCubbin A.G."/>
            <person name="Shore J.S."/>
        </authorList>
    </citation>
    <scope>NUCLEOTIDE SEQUENCE</scope>
    <source>
        <strain evidence="6">F60SS</strain>
    </source>
</reference>
<feature type="compositionally biased region" description="Polar residues" evidence="4">
    <location>
        <begin position="236"/>
        <end position="252"/>
    </location>
</feature>
<dbReference type="GO" id="GO:0050821">
    <property type="term" value="P:protein stabilization"/>
    <property type="evidence" value="ECO:0007669"/>
    <property type="project" value="TreeGrafter"/>
</dbReference>
<protein>
    <recommendedName>
        <fullName evidence="5">Ubiquitin-like domain-containing protein</fullName>
    </recommendedName>
</protein>
<keyword evidence="7" id="KW-1185">Reference proteome</keyword>
<comment type="caution">
    <text evidence="6">The sequence shown here is derived from an EMBL/GenBank/DDBJ whole genome shotgun (WGS) entry which is preliminary data.</text>
</comment>